<evidence type="ECO:0000313" key="4">
    <source>
        <dbReference type="Proteomes" id="UP001595557"/>
    </source>
</evidence>
<protein>
    <submittedName>
        <fullName evidence="3">NAD(P)/FAD-dependent oxidoreductase</fullName>
        <ecNumber evidence="3">1.-.-.-</ecNumber>
    </submittedName>
</protein>
<dbReference type="PANTHER" id="PTHR13847:SF281">
    <property type="entry name" value="FAD DEPENDENT OXIDOREDUCTASE DOMAIN-CONTAINING PROTEIN"/>
    <property type="match status" value="1"/>
</dbReference>
<dbReference type="GO" id="GO:0016491">
    <property type="term" value="F:oxidoreductase activity"/>
    <property type="evidence" value="ECO:0007669"/>
    <property type="project" value="UniProtKB-KW"/>
</dbReference>
<dbReference type="EC" id="1.-.-.-" evidence="3"/>
<proteinExistence type="predicted"/>
<comment type="caution">
    <text evidence="3">The sequence shown here is derived from an EMBL/GenBank/DDBJ whole genome shotgun (WGS) entry which is preliminary data.</text>
</comment>
<dbReference type="Gene3D" id="3.50.50.60">
    <property type="entry name" value="FAD/NAD(P)-binding domain"/>
    <property type="match status" value="1"/>
</dbReference>
<dbReference type="RefSeq" id="WP_207472080.1">
    <property type="nucleotide sequence ID" value="NZ_JAFNAW010000111.1"/>
</dbReference>
<accession>A0ABV7IDM8</accession>
<dbReference type="Pfam" id="PF01266">
    <property type="entry name" value="DAO"/>
    <property type="match status" value="1"/>
</dbReference>
<dbReference type="SUPFAM" id="SSF51905">
    <property type="entry name" value="FAD/NAD(P)-binding domain"/>
    <property type="match status" value="1"/>
</dbReference>
<evidence type="ECO:0000259" key="2">
    <source>
        <dbReference type="Pfam" id="PF01266"/>
    </source>
</evidence>
<keyword evidence="4" id="KW-1185">Reference proteome</keyword>
<gene>
    <name evidence="3" type="ORF">ACFOD7_07145</name>
</gene>
<name>A0ABV7IDM8_9RHOB</name>
<dbReference type="Proteomes" id="UP001595557">
    <property type="component" value="Unassembled WGS sequence"/>
</dbReference>
<feature type="domain" description="FAD dependent oxidoreductase" evidence="2">
    <location>
        <begin position="34"/>
        <end position="386"/>
    </location>
</feature>
<dbReference type="Gene3D" id="3.30.9.10">
    <property type="entry name" value="D-Amino Acid Oxidase, subunit A, domain 2"/>
    <property type="match status" value="1"/>
</dbReference>
<evidence type="ECO:0000313" key="3">
    <source>
        <dbReference type="EMBL" id="MFC3167821.1"/>
    </source>
</evidence>
<reference evidence="4" key="1">
    <citation type="journal article" date="2019" name="Int. J. Syst. Evol. Microbiol.">
        <title>The Global Catalogue of Microorganisms (GCM) 10K type strain sequencing project: providing services to taxonomists for standard genome sequencing and annotation.</title>
        <authorList>
            <consortium name="The Broad Institute Genomics Platform"/>
            <consortium name="The Broad Institute Genome Sequencing Center for Infectious Disease"/>
            <person name="Wu L."/>
            <person name="Ma J."/>
        </authorList>
    </citation>
    <scope>NUCLEOTIDE SEQUENCE [LARGE SCALE GENOMIC DNA]</scope>
    <source>
        <strain evidence="4">KCTC 52239</strain>
    </source>
</reference>
<dbReference type="EMBL" id="JBHRTE010000033">
    <property type="protein sequence ID" value="MFC3167821.1"/>
    <property type="molecule type" value="Genomic_DNA"/>
</dbReference>
<evidence type="ECO:0000256" key="1">
    <source>
        <dbReference type="ARBA" id="ARBA00023002"/>
    </source>
</evidence>
<dbReference type="InterPro" id="IPR006076">
    <property type="entry name" value="FAD-dep_OxRdtase"/>
</dbReference>
<keyword evidence="1 3" id="KW-0560">Oxidoreductase</keyword>
<organism evidence="3 4">
    <name type="scientific">Paracoccus fontiphilus</name>
    <dbReference type="NCBI Taxonomy" id="1815556"/>
    <lineage>
        <taxon>Bacteria</taxon>
        <taxon>Pseudomonadati</taxon>
        <taxon>Pseudomonadota</taxon>
        <taxon>Alphaproteobacteria</taxon>
        <taxon>Rhodobacterales</taxon>
        <taxon>Paracoccaceae</taxon>
        <taxon>Paracoccus</taxon>
    </lineage>
</organism>
<dbReference type="InterPro" id="IPR036188">
    <property type="entry name" value="FAD/NAD-bd_sf"/>
</dbReference>
<sequence length="430" mass="46416">MIQNEEAVIANSLWTATANPAPDCPPLRGKVECDVAVIGAGFTGLSAAVHLAERGKRVVVLDTHSPGWGASGRNGGQVNPGLKEEPDTIEAQFGQKVGGRMVAMSGGAGQFVFDLISRLNINCDARQTGWIQPVHNETADAVVRRRVEQWSRRGAPLRMLDRDTTVALLGTELYRGAMIDERGGNLHPLNYALGLADAALQAGAVIHGGSRVTAHEVHGSDHLLRTEGGQVLARKVLVCTNGYTSSVVPPMDRTVVPIRSIQVATDILPPEIGSRILPQGHSASDSRRLLVYFRKDAAGRFVMGGRGNYSAAATHRQMQVLRDASIKLYPQLRDIPWRYAWGGYVAMTADHYPHLNLVAPGVMAAMGYNGRGVAVASVMGKVLADWATGTPNDELDYPVTPPRPIPFHFMRKPAVIATVAWSRLQDRLGR</sequence>
<dbReference type="PANTHER" id="PTHR13847">
    <property type="entry name" value="SARCOSINE DEHYDROGENASE-RELATED"/>
    <property type="match status" value="1"/>
</dbReference>